<evidence type="ECO:0000313" key="1">
    <source>
        <dbReference type="EMBL" id="KAK3778075.1"/>
    </source>
</evidence>
<evidence type="ECO:0000313" key="2">
    <source>
        <dbReference type="Proteomes" id="UP001283361"/>
    </source>
</evidence>
<sequence>MKELAQYSINWIRDDLTIDEEKLWLVLCYVGSTGNNTSNRTVENHDHNCKKVGWNRFTATFHFALLDLCAVVDVGQTLEIVIDPAVIELPPLYSSNQLCEMHLAVSTCQFSHRPLTLMPVFSTPDSRAHLSEYSTLAVNSDGIIDALIRVWEA</sequence>
<accession>A0AAE0ZYZ9</accession>
<dbReference type="Proteomes" id="UP001283361">
    <property type="component" value="Unassembled WGS sequence"/>
</dbReference>
<reference evidence="1" key="1">
    <citation type="journal article" date="2023" name="G3 (Bethesda)">
        <title>A reference genome for the long-term kleptoplast-retaining sea slug Elysia crispata morphotype clarki.</title>
        <authorList>
            <person name="Eastman K.E."/>
            <person name="Pendleton A.L."/>
            <person name="Shaikh M.A."/>
            <person name="Suttiyut T."/>
            <person name="Ogas R."/>
            <person name="Tomko P."/>
            <person name="Gavelis G."/>
            <person name="Widhalm J.R."/>
            <person name="Wisecaver J.H."/>
        </authorList>
    </citation>
    <scope>NUCLEOTIDE SEQUENCE</scope>
    <source>
        <strain evidence="1">ECLA1</strain>
    </source>
</reference>
<protein>
    <submittedName>
        <fullName evidence="1">Uncharacterized protein</fullName>
    </submittedName>
</protein>
<name>A0AAE0ZYZ9_9GAST</name>
<organism evidence="1 2">
    <name type="scientific">Elysia crispata</name>
    <name type="common">lettuce slug</name>
    <dbReference type="NCBI Taxonomy" id="231223"/>
    <lineage>
        <taxon>Eukaryota</taxon>
        <taxon>Metazoa</taxon>
        <taxon>Spiralia</taxon>
        <taxon>Lophotrochozoa</taxon>
        <taxon>Mollusca</taxon>
        <taxon>Gastropoda</taxon>
        <taxon>Heterobranchia</taxon>
        <taxon>Euthyneura</taxon>
        <taxon>Panpulmonata</taxon>
        <taxon>Sacoglossa</taxon>
        <taxon>Placobranchoidea</taxon>
        <taxon>Plakobranchidae</taxon>
        <taxon>Elysia</taxon>
    </lineage>
</organism>
<gene>
    <name evidence="1" type="ORF">RRG08_044691</name>
</gene>
<comment type="caution">
    <text evidence="1">The sequence shown here is derived from an EMBL/GenBank/DDBJ whole genome shotgun (WGS) entry which is preliminary data.</text>
</comment>
<dbReference type="AlphaFoldDB" id="A0AAE0ZYZ9"/>
<dbReference type="EMBL" id="JAWDGP010003022">
    <property type="protein sequence ID" value="KAK3778075.1"/>
    <property type="molecule type" value="Genomic_DNA"/>
</dbReference>
<keyword evidence="2" id="KW-1185">Reference proteome</keyword>
<proteinExistence type="predicted"/>